<evidence type="ECO:0000256" key="2">
    <source>
        <dbReference type="ARBA" id="ARBA00010692"/>
    </source>
</evidence>
<dbReference type="PANTHER" id="PTHR34295:SF4">
    <property type="entry name" value="BIOTIN TRANSPORTER BIOY-RELATED"/>
    <property type="match status" value="1"/>
</dbReference>
<accession>A0ABV2JI00</accession>
<gene>
    <name evidence="10" type="ORF">ABID27_000148</name>
</gene>
<feature type="transmembrane region" description="Helical" evidence="9">
    <location>
        <begin position="110"/>
        <end position="132"/>
    </location>
</feature>
<reference evidence="10 11" key="1">
    <citation type="submission" date="2024-06" db="EMBL/GenBank/DDBJ databases">
        <title>Genomic Encyclopedia of Type Strains, Phase IV (KMG-IV): sequencing the most valuable type-strain genomes for metagenomic binning, comparative biology and taxonomic classification.</title>
        <authorList>
            <person name="Goeker M."/>
        </authorList>
    </citation>
    <scope>NUCLEOTIDE SEQUENCE [LARGE SCALE GENOMIC DNA]</scope>
    <source>
        <strain evidence="10 11">DSM 15349</strain>
    </source>
</reference>
<proteinExistence type="inferred from homology"/>
<keyword evidence="4 8" id="KW-1003">Cell membrane</keyword>
<comment type="similarity">
    <text evidence="2 8">Belongs to the BioY family.</text>
</comment>
<feature type="transmembrane region" description="Helical" evidence="9">
    <location>
        <begin position="9"/>
        <end position="28"/>
    </location>
</feature>
<dbReference type="RefSeq" id="WP_354279565.1">
    <property type="nucleotide sequence ID" value="NZ_JBEPMK010000001.1"/>
</dbReference>
<dbReference type="InterPro" id="IPR003784">
    <property type="entry name" value="BioY"/>
</dbReference>
<dbReference type="EMBL" id="JBEPMK010000001">
    <property type="protein sequence ID" value="MET3643531.1"/>
    <property type="molecule type" value="Genomic_DNA"/>
</dbReference>
<dbReference type="PIRSF" id="PIRSF016661">
    <property type="entry name" value="BioY"/>
    <property type="match status" value="1"/>
</dbReference>
<keyword evidence="7 8" id="KW-0472">Membrane</keyword>
<evidence type="ECO:0000313" key="10">
    <source>
        <dbReference type="EMBL" id="MET3643531.1"/>
    </source>
</evidence>
<evidence type="ECO:0000313" key="11">
    <source>
        <dbReference type="Proteomes" id="UP001549055"/>
    </source>
</evidence>
<evidence type="ECO:0000256" key="1">
    <source>
        <dbReference type="ARBA" id="ARBA00004651"/>
    </source>
</evidence>
<name>A0ABV2JI00_9STRE</name>
<evidence type="ECO:0000256" key="4">
    <source>
        <dbReference type="ARBA" id="ARBA00022475"/>
    </source>
</evidence>
<organism evidence="10 11">
    <name type="scientific">Streptococcus gallinaceus</name>
    <dbReference type="NCBI Taxonomy" id="165758"/>
    <lineage>
        <taxon>Bacteria</taxon>
        <taxon>Bacillati</taxon>
        <taxon>Bacillota</taxon>
        <taxon>Bacilli</taxon>
        <taxon>Lactobacillales</taxon>
        <taxon>Streptococcaceae</taxon>
        <taxon>Streptococcus</taxon>
    </lineage>
</organism>
<keyword evidence="3 8" id="KW-0813">Transport</keyword>
<evidence type="ECO:0000256" key="6">
    <source>
        <dbReference type="ARBA" id="ARBA00022989"/>
    </source>
</evidence>
<evidence type="ECO:0000256" key="7">
    <source>
        <dbReference type="ARBA" id="ARBA00023136"/>
    </source>
</evidence>
<feature type="transmembrane region" description="Helical" evidence="9">
    <location>
        <begin position="57"/>
        <end position="76"/>
    </location>
</feature>
<keyword evidence="11" id="KW-1185">Reference proteome</keyword>
<evidence type="ECO:0000256" key="8">
    <source>
        <dbReference type="PIRNR" id="PIRNR016661"/>
    </source>
</evidence>
<dbReference type="Pfam" id="PF02632">
    <property type="entry name" value="BioY"/>
    <property type="match status" value="1"/>
</dbReference>
<keyword evidence="5 9" id="KW-0812">Transmembrane</keyword>
<evidence type="ECO:0000256" key="3">
    <source>
        <dbReference type="ARBA" id="ARBA00022448"/>
    </source>
</evidence>
<dbReference type="PANTHER" id="PTHR34295">
    <property type="entry name" value="BIOTIN TRANSPORTER BIOY"/>
    <property type="match status" value="1"/>
</dbReference>
<dbReference type="Proteomes" id="UP001549055">
    <property type="component" value="Unassembled WGS sequence"/>
</dbReference>
<protein>
    <recommendedName>
        <fullName evidence="8">Biotin transporter</fullName>
    </recommendedName>
</protein>
<keyword evidence="6 9" id="KW-1133">Transmembrane helix</keyword>
<evidence type="ECO:0000256" key="9">
    <source>
        <dbReference type="SAM" id="Phobius"/>
    </source>
</evidence>
<evidence type="ECO:0000256" key="5">
    <source>
        <dbReference type="ARBA" id="ARBA00022692"/>
    </source>
</evidence>
<feature type="transmembrane region" description="Helical" evidence="9">
    <location>
        <begin position="82"/>
        <end position="103"/>
    </location>
</feature>
<dbReference type="Gene3D" id="1.10.1760.20">
    <property type="match status" value="1"/>
</dbReference>
<comment type="subcellular location">
    <subcellularLocation>
        <location evidence="1 8">Cell membrane</location>
        <topology evidence="1 8">Multi-pass membrane protein</topology>
    </subcellularLocation>
</comment>
<comment type="caution">
    <text evidence="10">The sequence shown here is derived from an EMBL/GenBank/DDBJ whole genome shotgun (WGS) entry which is preliminary data.</text>
</comment>
<sequence>MKQTQLQQLVYIALAVALLITLSQITIAIGPVPFTLQTLAVGLIASLFPWRLALSSVGLYLLLGGIGLPVFAGFSGGMTSLFVAPTAGFLWGFLTYALITSLLTQRHTGLVQVFAANLLGVASCFILGVLFFKFNLGTSWSKTVALTCLPFLLPEICKISLICLAQRSLQPILKNKGWK</sequence>